<keyword evidence="3" id="KW-1185">Reference proteome</keyword>
<dbReference type="EMBL" id="JBBGZW010000002">
    <property type="protein sequence ID" value="MEJ5047505.1"/>
    <property type="molecule type" value="Genomic_DNA"/>
</dbReference>
<dbReference type="SUPFAM" id="SSF56281">
    <property type="entry name" value="Metallo-hydrolase/oxidoreductase"/>
    <property type="match status" value="1"/>
</dbReference>
<reference evidence="2 3" key="1">
    <citation type="submission" date="2023-12" db="EMBL/GenBank/DDBJ databases">
        <title>Gut-associated functions are favored during microbiome assembly across C. elegans life.</title>
        <authorList>
            <person name="Zimmermann J."/>
        </authorList>
    </citation>
    <scope>NUCLEOTIDE SEQUENCE [LARGE SCALE GENOMIC DNA]</scope>
    <source>
        <strain evidence="2 3">BIGb0393</strain>
    </source>
</reference>
<dbReference type="Proteomes" id="UP001362100">
    <property type="component" value="Unassembled WGS sequence"/>
</dbReference>
<dbReference type="Gene3D" id="3.60.15.10">
    <property type="entry name" value="Ribonuclease Z/Hydroxyacylglutathione hydrolase-like"/>
    <property type="match status" value="1"/>
</dbReference>
<dbReference type="PANTHER" id="PTHR36839:SF1">
    <property type="entry name" value="METALLO-BETA-LACTAMASE FAMILY PROTEIN (AFU_ORTHOLOGUE AFUA_5G12770)"/>
    <property type="match status" value="1"/>
</dbReference>
<comment type="caution">
    <text evidence="2">The sequence shown here is derived from an EMBL/GenBank/DDBJ whole genome shotgun (WGS) entry which is preliminary data.</text>
</comment>
<organism evidence="2 3">
    <name type="scientific">Pantoea nemavictus</name>
    <dbReference type="NCBI Taxonomy" id="2726955"/>
    <lineage>
        <taxon>Bacteria</taxon>
        <taxon>Pseudomonadati</taxon>
        <taxon>Pseudomonadota</taxon>
        <taxon>Gammaproteobacteria</taxon>
        <taxon>Enterobacterales</taxon>
        <taxon>Erwiniaceae</taxon>
        <taxon>Pantoea</taxon>
    </lineage>
</organism>
<dbReference type="Pfam" id="PF00753">
    <property type="entry name" value="Lactamase_B"/>
    <property type="match status" value="1"/>
</dbReference>
<dbReference type="InterPro" id="IPR001279">
    <property type="entry name" value="Metallo-B-lactamas"/>
</dbReference>
<gene>
    <name evidence="2" type="ORF">WH298_20175</name>
</gene>
<evidence type="ECO:0000313" key="2">
    <source>
        <dbReference type="EMBL" id="MEJ5047505.1"/>
    </source>
</evidence>
<evidence type="ECO:0000313" key="3">
    <source>
        <dbReference type="Proteomes" id="UP001362100"/>
    </source>
</evidence>
<feature type="domain" description="Metallo-beta-lactamase" evidence="1">
    <location>
        <begin position="72"/>
        <end position="238"/>
    </location>
</feature>
<dbReference type="SMART" id="SM00849">
    <property type="entry name" value="Lactamase_B"/>
    <property type="match status" value="1"/>
</dbReference>
<sequence>MIKVCTACSTSYDDQGVIIDRCTICEDERQFVPPAGQQWMSLESLLSTHRNKWQQHHANLFSLQTVPAFAINQRAFLLRTPHGNILWDCIANLDDATQAIVTALGGLHAIAISHPHYYSCMQDWAEAFDAPIYLHANDSQWIMRDSPHIKLWQNDEQEIVPEVKLIRLGGHFSGGCVLHWSHGNGVLLSGDIVQVTPGANAVSFMWSYPNMLPLSAATVNDILHRLAPLTFEQIYGAFEHREILAHAQHVVRQSAERYLSCLQ</sequence>
<proteinExistence type="predicted"/>
<protein>
    <submittedName>
        <fullName evidence="2">MBL fold metallo-hydrolase</fullName>
    </submittedName>
</protein>
<dbReference type="InterPro" id="IPR036866">
    <property type="entry name" value="RibonucZ/Hydroxyglut_hydro"/>
</dbReference>
<name>A0ABU8PZG7_9GAMM</name>
<dbReference type="RefSeq" id="WP_180823797.1">
    <property type="nucleotide sequence ID" value="NZ_JACAWY010000002.1"/>
</dbReference>
<accession>A0ABU8PZG7</accession>
<dbReference type="PANTHER" id="PTHR36839">
    <property type="entry name" value="METALLO-BETA-LACTAMASE FAMILY PROTEIN (AFU_ORTHOLOGUE AFUA_5G12770)"/>
    <property type="match status" value="1"/>
</dbReference>
<evidence type="ECO:0000259" key="1">
    <source>
        <dbReference type="SMART" id="SM00849"/>
    </source>
</evidence>